<feature type="transmembrane region" description="Helical" evidence="1">
    <location>
        <begin position="6"/>
        <end position="23"/>
    </location>
</feature>
<organism evidence="3">
    <name type="scientific">uncultured bacterium</name>
    <name type="common">gcode 4</name>
    <dbReference type="NCBI Taxonomy" id="1234023"/>
    <lineage>
        <taxon>Bacteria</taxon>
        <taxon>environmental samples</taxon>
    </lineage>
</organism>
<dbReference type="CDD" id="cd00104">
    <property type="entry name" value="KAZAL_FS"/>
    <property type="match status" value="1"/>
</dbReference>
<dbReference type="PROSITE" id="PS51465">
    <property type="entry name" value="KAZAL_2"/>
    <property type="match status" value="1"/>
</dbReference>
<dbReference type="EMBL" id="AMFJ01021656">
    <property type="protein sequence ID" value="EKD65978.1"/>
    <property type="molecule type" value="Genomic_DNA"/>
</dbReference>
<evidence type="ECO:0000256" key="1">
    <source>
        <dbReference type="SAM" id="Phobius"/>
    </source>
</evidence>
<name>K2BB42_9BACT</name>
<gene>
    <name evidence="3" type="ORF">ACD_49C00070G0002</name>
</gene>
<sequence length="266" mass="31391">MKTFKKIILIIILPFFILFLFLYREYNIKKRADLTNTTTQTPKNNVVCTEEYSPVCWEDNNTYSNTCVAEKQNNVSVKYTWICKNEENVVEGNSWETIWETNLWEIPTESNWEISSNTWETIGNNPDSSDETISNSWTTNSTWALTETWILDWVKIINYYNSNFNYWFSLPANSYYSWFGSQTGASHTLWINSGTGILDFANSDIKVYFYKNKIVDELKDSHYWFYQKDAKTYLQIWNNSMIVEVNAEKSGLEKTLNTIIKTVYEK</sequence>
<dbReference type="SUPFAM" id="SSF100895">
    <property type="entry name" value="Kazal-type serine protease inhibitors"/>
    <property type="match status" value="1"/>
</dbReference>
<dbReference type="InterPro" id="IPR002350">
    <property type="entry name" value="Kazal_dom"/>
</dbReference>
<dbReference type="Gene3D" id="3.30.60.30">
    <property type="match status" value="1"/>
</dbReference>
<evidence type="ECO:0000259" key="2">
    <source>
        <dbReference type="PROSITE" id="PS51465"/>
    </source>
</evidence>
<keyword evidence="1" id="KW-0472">Membrane</keyword>
<evidence type="ECO:0000313" key="3">
    <source>
        <dbReference type="EMBL" id="EKD65978.1"/>
    </source>
</evidence>
<dbReference type="Pfam" id="PF00050">
    <property type="entry name" value="Kazal_1"/>
    <property type="match status" value="1"/>
</dbReference>
<dbReference type="InterPro" id="IPR036058">
    <property type="entry name" value="Kazal_dom_sf"/>
</dbReference>
<comment type="caution">
    <text evidence="3">The sequence shown here is derived from an EMBL/GenBank/DDBJ whole genome shotgun (WGS) entry which is preliminary data.</text>
</comment>
<keyword evidence="1" id="KW-0812">Transmembrane</keyword>
<protein>
    <recommendedName>
        <fullName evidence="2">Kazal-like domain-containing protein</fullName>
    </recommendedName>
</protein>
<feature type="domain" description="Kazal-like" evidence="2">
    <location>
        <begin position="38"/>
        <end position="85"/>
    </location>
</feature>
<reference evidence="3" key="1">
    <citation type="journal article" date="2012" name="Science">
        <title>Fermentation, hydrogen, and sulfur metabolism in multiple uncultivated bacterial phyla.</title>
        <authorList>
            <person name="Wrighton K.C."/>
            <person name="Thomas B.C."/>
            <person name="Sharon I."/>
            <person name="Miller C.S."/>
            <person name="Castelle C.J."/>
            <person name="VerBerkmoes N.C."/>
            <person name="Wilkins M.J."/>
            <person name="Hettich R.L."/>
            <person name="Lipton M.S."/>
            <person name="Williams K.H."/>
            <person name="Long P.E."/>
            <person name="Banfield J.F."/>
        </authorList>
    </citation>
    <scope>NUCLEOTIDE SEQUENCE [LARGE SCALE GENOMIC DNA]</scope>
</reference>
<proteinExistence type="predicted"/>
<keyword evidence="1" id="KW-1133">Transmembrane helix</keyword>
<accession>K2BB42</accession>
<dbReference type="AlphaFoldDB" id="K2BB42"/>